<organism evidence="1">
    <name type="scientific">Anopheles darlingi</name>
    <name type="common">Mosquito</name>
    <dbReference type="NCBI Taxonomy" id="43151"/>
    <lineage>
        <taxon>Eukaryota</taxon>
        <taxon>Metazoa</taxon>
        <taxon>Ecdysozoa</taxon>
        <taxon>Arthropoda</taxon>
        <taxon>Hexapoda</taxon>
        <taxon>Insecta</taxon>
        <taxon>Pterygota</taxon>
        <taxon>Neoptera</taxon>
        <taxon>Endopterygota</taxon>
        <taxon>Diptera</taxon>
        <taxon>Nematocera</taxon>
        <taxon>Culicoidea</taxon>
        <taxon>Culicidae</taxon>
        <taxon>Anophelinae</taxon>
        <taxon>Anopheles</taxon>
    </lineage>
</organism>
<evidence type="ECO:0000313" key="1">
    <source>
        <dbReference type="EMBL" id="ETN65809.1"/>
    </source>
</evidence>
<evidence type="ECO:0000313" key="3">
    <source>
        <dbReference type="Proteomes" id="UP000000673"/>
    </source>
</evidence>
<name>W5JSR7_ANODA</name>
<dbReference type="Proteomes" id="UP000000673">
    <property type="component" value="Unassembled WGS sequence"/>
</dbReference>
<dbReference type="VEuPathDB" id="VectorBase:ADAC002416"/>
<reference evidence="1" key="2">
    <citation type="submission" date="2010-05" db="EMBL/GenBank/DDBJ databases">
        <authorList>
            <person name="Almeida L.G."/>
            <person name="Nicolas M.F."/>
            <person name="Souza R.C."/>
            <person name="Vasconcelos A.T.R."/>
        </authorList>
    </citation>
    <scope>NUCLEOTIDE SEQUENCE</scope>
</reference>
<keyword evidence="3" id="KW-1185">Reference proteome</keyword>
<accession>W5JSR7</accession>
<reference evidence="1" key="3">
    <citation type="journal article" date="2013" name="Nucleic Acids Res.">
        <title>The genome of Anopheles darlingi, the main neotropical malaria vector.</title>
        <authorList>
            <person name="Marinotti O."/>
            <person name="Cerqueira G.C."/>
            <person name="de Almeida L.G."/>
            <person name="Ferro M.I."/>
            <person name="Loreto E.L."/>
            <person name="Zaha A."/>
            <person name="Teixeira S.M."/>
            <person name="Wespiser A.R."/>
            <person name="Almeida E Silva A."/>
            <person name="Schlindwein A.D."/>
            <person name="Pacheco A.C."/>
            <person name="Silva A.L."/>
            <person name="Graveley B.R."/>
            <person name="Walenz B.P."/>
            <person name="Lima Bde A."/>
            <person name="Ribeiro C.A."/>
            <person name="Nunes-Silva C.G."/>
            <person name="de Carvalho C.R."/>
            <person name="Soares C.M."/>
            <person name="de Menezes C.B."/>
            <person name="Matiolli C."/>
            <person name="Caffrey D."/>
            <person name="Araujo D.A."/>
            <person name="de Oliveira D.M."/>
            <person name="Golenbock D."/>
            <person name="Grisard E.C."/>
            <person name="Fantinatti-Garboggini F."/>
            <person name="de Carvalho F.M."/>
            <person name="Barcellos F.G."/>
            <person name="Prosdocimi F."/>
            <person name="May G."/>
            <person name="Azevedo Junior G.M."/>
            <person name="Guimaraes G.M."/>
            <person name="Goldman G.H."/>
            <person name="Padilha I.Q."/>
            <person name="Batista Jda S."/>
            <person name="Ferro J.A."/>
            <person name="Ribeiro J.M."/>
            <person name="Fietto J.L."/>
            <person name="Dabbas K.M."/>
            <person name="Cerdeira L."/>
            <person name="Agnez-Lima L.F."/>
            <person name="Brocchi M."/>
            <person name="de Carvalho M.O."/>
            <person name="Teixeira Mde M."/>
            <person name="Diniz Maia Mde M."/>
            <person name="Goldman M.H."/>
            <person name="Cruz Schneider M.P."/>
            <person name="Felipe M.S."/>
            <person name="Hungria M."/>
            <person name="Nicolas M.F."/>
            <person name="Pereira M."/>
            <person name="Montes M.A."/>
            <person name="Cantao M.E."/>
            <person name="Vincentz M."/>
            <person name="Rafael M.S."/>
            <person name="Silverman N."/>
            <person name="Stoco P.H."/>
            <person name="Souza R.C."/>
            <person name="Vicentini R."/>
            <person name="Gazzinelli R.T."/>
            <person name="Neves Rde O."/>
            <person name="Silva R."/>
            <person name="Astolfi-Filho S."/>
            <person name="Maciel T.E."/>
            <person name="Urmenyi T.P."/>
            <person name="Tadei W.P."/>
            <person name="Camargo E.P."/>
            <person name="de Vasconcelos A.T."/>
        </authorList>
    </citation>
    <scope>NUCLEOTIDE SEQUENCE</scope>
</reference>
<gene>
    <name evidence="1" type="ORF">AND_002416</name>
</gene>
<dbReference type="EnsemblMetazoa" id="ADAC002416-RA">
    <property type="protein sequence ID" value="ADAC002416-PA"/>
    <property type="gene ID" value="ADAC002416"/>
</dbReference>
<dbReference type="EMBL" id="ADMH02000576">
    <property type="protein sequence ID" value="ETN65809.1"/>
    <property type="molecule type" value="Genomic_DNA"/>
</dbReference>
<reference evidence="1 3" key="1">
    <citation type="journal article" date="2010" name="BMC Genomics">
        <title>Combination of measures distinguishes pre-miRNAs from other stem-loops in the genome of the newly sequenced Anopheles darlingi.</title>
        <authorList>
            <person name="Mendes N.D."/>
            <person name="Freitas A.T."/>
            <person name="Vasconcelos A.T."/>
            <person name="Sagot M.F."/>
        </authorList>
    </citation>
    <scope>NUCLEOTIDE SEQUENCE</scope>
</reference>
<protein>
    <submittedName>
        <fullName evidence="1 2">Uncharacterized protein</fullName>
    </submittedName>
</protein>
<proteinExistence type="predicted"/>
<dbReference type="HOGENOM" id="CLU_1556568_0_0_1"/>
<sequence>MSQAVYELLTDQECHVISSLLSIALALEEPAKGLILKPIVNRPRTSTGLISGIIQDLWLRHTGHSPIPPPDSTLDRWPENTVMNMEERAHKGGEIKQNGCANPSALRTGSRKLIMAVGLVGRVAWKKRSDGVAYVTEQICGDGDLGKVEWPWPESRYMLIAIDKEPESAIGE</sequence>
<reference evidence="2" key="4">
    <citation type="submission" date="2015-06" db="UniProtKB">
        <authorList>
            <consortium name="EnsemblMetazoa"/>
        </authorList>
    </citation>
    <scope>IDENTIFICATION</scope>
</reference>
<evidence type="ECO:0000313" key="2">
    <source>
        <dbReference type="EnsemblMetazoa" id="ADAC002416-PA"/>
    </source>
</evidence>
<dbReference type="AlphaFoldDB" id="W5JSR7"/>